<protein>
    <submittedName>
        <fullName evidence="2">SWI/SNF-related matrix-associated actin-dependent regulator of chromatin subfamily A member 5</fullName>
    </submittedName>
</protein>
<evidence type="ECO:0000256" key="1">
    <source>
        <dbReference type="SAM" id="MobiDB-lite"/>
    </source>
</evidence>
<keyword evidence="3" id="KW-1185">Reference proteome</keyword>
<name>A0A5B7J8M9_PORTR</name>
<proteinExistence type="predicted"/>
<organism evidence="2 3">
    <name type="scientific">Portunus trituberculatus</name>
    <name type="common">Swimming crab</name>
    <name type="synonym">Neptunus trituberculatus</name>
    <dbReference type="NCBI Taxonomy" id="210409"/>
    <lineage>
        <taxon>Eukaryota</taxon>
        <taxon>Metazoa</taxon>
        <taxon>Ecdysozoa</taxon>
        <taxon>Arthropoda</taxon>
        <taxon>Crustacea</taxon>
        <taxon>Multicrustacea</taxon>
        <taxon>Malacostraca</taxon>
        <taxon>Eumalacostraca</taxon>
        <taxon>Eucarida</taxon>
        <taxon>Decapoda</taxon>
        <taxon>Pleocyemata</taxon>
        <taxon>Brachyura</taxon>
        <taxon>Eubrachyura</taxon>
        <taxon>Portunoidea</taxon>
        <taxon>Portunidae</taxon>
        <taxon>Portuninae</taxon>
        <taxon>Portunus</taxon>
    </lineage>
</organism>
<evidence type="ECO:0000313" key="2">
    <source>
        <dbReference type="EMBL" id="MPC91179.1"/>
    </source>
</evidence>
<sequence>MEYENKMESDRAKRFDYLLKQTEIFSHFMIGARDKTPSSPLKCKPGRPKKVENKKPSLLGE</sequence>
<dbReference type="OrthoDB" id="5857104at2759"/>
<dbReference type="AlphaFoldDB" id="A0A5B7J8M9"/>
<dbReference type="EMBL" id="VSRR010086857">
    <property type="protein sequence ID" value="MPC91179.1"/>
    <property type="molecule type" value="Genomic_DNA"/>
</dbReference>
<reference evidence="2 3" key="1">
    <citation type="submission" date="2019-05" db="EMBL/GenBank/DDBJ databases">
        <title>Another draft genome of Portunus trituberculatus and its Hox gene families provides insights of decapod evolution.</title>
        <authorList>
            <person name="Jeong J.-H."/>
            <person name="Song I."/>
            <person name="Kim S."/>
            <person name="Choi T."/>
            <person name="Kim D."/>
            <person name="Ryu S."/>
            <person name="Kim W."/>
        </authorList>
    </citation>
    <scope>NUCLEOTIDE SEQUENCE [LARGE SCALE GENOMIC DNA]</scope>
    <source>
        <tissue evidence="2">Muscle</tissue>
    </source>
</reference>
<gene>
    <name evidence="2" type="primary">Smarca5</name>
    <name evidence="2" type="ORF">E2C01_086198</name>
</gene>
<evidence type="ECO:0000313" key="3">
    <source>
        <dbReference type="Proteomes" id="UP000324222"/>
    </source>
</evidence>
<accession>A0A5B7J8M9</accession>
<feature type="region of interest" description="Disordered" evidence="1">
    <location>
        <begin position="35"/>
        <end position="61"/>
    </location>
</feature>
<dbReference type="Proteomes" id="UP000324222">
    <property type="component" value="Unassembled WGS sequence"/>
</dbReference>
<comment type="caution">
    <text evidence="2">The sequence shown here is derived from an EMBL/GenBank/DDBJ whole genome shotgun (WGS) entry which is preliminary data.</text>
</comment>